<evidence type="ECO:0000256" key="5">
    <source>
        <dbReference type="ARBA" id="ARBA00022692"/>
    </source>
</evidence>
<dbReference type="CDD" id="cd00342">
    <property type="entry name" value="gram_neg_porins"/>
    <property type="match status" value="1"/>
</dbReference>
<keyword evidence="6 11" id="KW-0732">Signal</keyword>
<keyword evidence="9" id="KW-0472">Membrane</keyword>
<dbReference type="RefSeq" id="WP_088706532.1">
    <property type="nucleotide sequence ID" value="NZ_LSTO01000001.1"/>
</dbReference>
<evidence type="ECO:0000256" key="6">
    <source>
        <dbReference type="ARBA" id="ARBA00022729"/>
    </source>
</evidence>
<evidence type="ECO:0000256" key="1">
    <source>
        <dbReference type="ARBA" id="ARBA00004571"/>
    </source>
</evidence>
<dbReference type="GO" id="GO:0046930">
    <property type="term" value="C:pore complex"/>
    <property type="evidence" value="ECO:0007669"/>
    <property type="project" value="UniProtKB-KW"/>
</dbReference>
<keyword evidence="10" id="KW-0998">Cell outer membrane</keyword>
<keyword evidence="8" id="KW-0626">Porin</keyword>
<keyword evidence="4" id="KW-1134">Transmembrane beta strand</keyword>
<dbReference type="InterPro" id="IPR002299">
    <property type="entry name" value="Porin_Neis"/>
</dbReference>
<dbReference type="Proteomes" id="UP000197535">
    <property type="component" value="Unassembled WGS sequence"/>
</dbReference>
<dbReference type="GO" id="GO:0009279">
    <property type="term" value="C:cell outer membrane"/>
    <property type="evidence" value="ECO:0007669"/>
    <property type="project" value="UniProtKB-SubCell"/>
</dbReference>
<dbReference type="InterPro" id="IPR033900">
    <property type="entry name" value="Gram_neg_porin_domain"/>
</dbReference>
<dbReference type="PANTHER" id="PTHR34501">
    <property type="entry name" value="PROTEIN YDDL-RELATED"/>
    <property type="match status" value="1"/>
</dbReference>
<evidence type="ECO:0000256" key="10">
    <source>
        <dbReference type="ARBA" id="ARBA00023237"/>
    </source>
</evidence>
<evidence type="ECO:0000256" key="4">
    <source>
        <dbReference type="ARBA" id="ARBA00022452"/>
    </source>
</evidence>
<evidence type="ECO:0000256" key="8">
    <source>
        <dbReference type="ARBA" id="ARBA00023114"/>
    </source>
</evidence>
<dbReference type="PRINTS" id="PR00184">
    <property type="entry name" value="NEISSPPORIN"/>
</dbReference>
<feature type="domain" description="Porin" evidence="12">
    <location>
        <begin position="7"/>
        <end position="356"/>
    </location>
</feature>
<accession>A0A254TIV0</accession>
<reference evidence="13 14" key="1">
    <citation type="submission" date="2016-02" db="EMBL/GenBank/DDBJ databases">
        <authorList>
            <person name="Wen L."/>
            <person name="He K."/>
            <person name="Yang H."/>
        </authorList>
    </citation>
    <scope>NUCLEOTIDE SEQUENCE [LARGE SCALE GENOMIC DNA]</scope>
    <source>
        <strain evidence="13 14">TSA40</strain>
    </source>
</reference>
<keyword evidence="5" id="KW-0812">Transmembrane</keyword>
<dbReference type="EMBL" id="LSTO01000001">
    <property type="protein sequence ID" value="OWW19628.1"/>
    <property type="molecule type" value="Genomic_DNA"/>
</dbReference>
<comment type="caution">
    <text evidence="13">The sequence shown here is derived from an EMBL/GenBank/DDBJ whole genome shotgun (WGS) entry which is preliminary data.</text>
</comment>
<evidence type="ECO:0000313" key="14">
    <source>
        <dbReference type="Proteomes" id="UP000197535"/>
    </source>
</evidence>
<organism evidence="13 14">
    <name type="scientific">Noviherbaspirillum denitrificans</name>
    <dbReference type="NCBI Taxonomy" id="1968433"/>
    <lineage>
        <taxon>Bacteria</taxon>
        <taxon>Pseudomonadati</taxon>
        <taxon>Pseudomonadota</taxon>
        <taxon>Betaproteobacteria</taxon>
        <taxon>Burkholderiales</taxon>
        <taxon>Oxalobacteraceae</taxon>
        <taxon>Noviherbaspirillum</taxon>
    </lineage>
</organism>
<dbReference type="InterPro" id="IPR050298">
    <property type="entry name" value="Gram-neg_bact_OMP"/>
</dbReference>
<evidence type="ECO:0000256" key="11">
    <source>
        <dbReference type="SAM" id="SignalP"/>
    </source>
</evidence>
<dbReference type="GO" id="GO:0015288">
    <property type="term" value="F:porin activity"/>
    <property type="evidence" value="ECO:0007669"/>
    <property type="project" value="UniProtKB-KW"/>
</dbReference>
<feature type="chain" id="PRO_5012580997" description="Porin domain-containing protein" evidence="11">
    <location>
        <begin position="20"/>
        <end position="386"/>
    </location>
</feature>
<dbReference type="AlphaFoldDB" id="A0A254TIV0"/>
<keyword evidence="3" id="KW-0813">Transport</keyword>
<protein>
    <recommendedName>
        <fullName evidence="12">Porin domain-containing protein</fullName>
    </recommendedName>
</protein>
<keyword evidence="7" id="KW-0406">Ion transport</keyword>
<evidence type="ECO:0000256" key="2">
    <source>
        <dbReference type="ARBA" id="ARBA00011233"/>
    </source>
</evidence>
<comment type="subunit">
    <text evidence="2">Homotrimer.</text>
</comment>
<proteinExistence type="predicted"/>
<gene>
    <name evidence="13" type="ORF">AYR66_09050</name>
</gene>
<dbReference type="OrthoDB" id="8679056at2"/>
<evidence type="ECO:0000256" key="9">
    <source>
        <dbReference type="ARBA" id="ARBA00023136"/>
    </source>
</evidence>
<feature type="signal peptide" evidence="11">
    <location>
        <begin position="1"/>
        <end position="19"/>
    </location>
</feature>
<comment type="subcellular location">
    <subcellularLocation>
        <location evidence="1">Cell outer membrane</location>
        <topology evidence="1">Multi-pass membrane protein</topology>
    </subcellularLocation>
</comment>
<dbReference type="PANTHER" id="PTHR34501:SF9">
    <property type="entry name" value="MAJOR OUTER MEMBRANE PROTEIN P.IA"/>
    <property type="match status" value="1"/>
</dbReference>
<keyword evidence="14" id="KW-1185">Reference proteome</keyword>
<dbReference type="GO" id="GO:0006811">
    <property type="term" value="P:monoatomic ion transport"/>
    <property type="evidence" value="ECO:0007669"/>
    <property type="project" value="UniProtKB-KW"/>
</dbReference>
<dbReference type="SUPFAM" id="SSF56935">
    <property type="entry name" value="Porins"/>
    <property type="match status" value="1"/>
</dbReference>
<dbReference type="Gene3D" id="2.40.160.10">
    <property type="entry name" value="Porin"/>
    <property type="match status" value="1"/>
</dbReference>
<dbReference type="Pfam" id="PF13609">
    <property type="entry name" value="Porin_4"/>
    <property type="match status" value="1"/>
</dbReference>
<evidence type="ECO:0000313" key="13">
    <source>
        <dbReference type="EMBL" id="OWW19628.1"/>
    </source>
</evidence>
<evidence type="ECO:0000256" key="3">
    <source>
        <dbReference type="ARBA" id="ARBA00022448"/>
    </source>
</evidence>
<dbReference type="InterPro" id="IPR023614">
    <property type="entry name" value="Porin_dom_sf"/>
</dbReference>
<name>A0A254TIV0_9BURK</name>
<sequence>MKKTSLAAALLAATGAASAQVQVYGLVDTGVVIETKSRVNPANPNNVPGNTGTTVRMPSLTAGTPSRLGFRGKEDLGGGMSAFFNLEAQIGMDDGSLQAPAGRLFSRAANIGLSSGGHTLTFGRQFNMTAYSLFDSMIIGPGLHSIASLNGYLGTPRSDNAIAYMGRFDGFTFGATYSFGRDAATNTPNVPSATNCGGEVAGNREACRQITALVKYDAPTWGVALSFDQLHGNTGAFDPNQPFGGPGNGILGSLGASNQKTELRILNGYYVWDKTRFGAGWVDRETTSNAVYETDQYWIGVRHDLSPNVRLFGQYSWLNTSANMDADARLAILRGEYSLSKRTYLYASYAHIDNRGTFARSNASASFATVNGSKQNSLLLGISHSF</sequence>
<evidence type="ECO:0000259" key="12">
    <source>
        <dbReference type="Pfam" id="PF13609"/>
    </source>
</evidence>
<evidence type="ECO:0000256" key="7">
    <source>
        <dbReference type="ARBA" id="ARBA00023065"/>
    </source>
</evidence>